<dbReference type="PROSITE" id="PS00671">
    <property type="entry name" value="D_2_HYDROXYACID_DH_3"/>
    <property type="match status" value="1"/>
</dbReference>
<keyword evidence="1" id="KW-0560">Oxidoreductase</keyword>
<dbReference type="InterPro" id="IPR029753">
    <property type="entry name" value="D-isomer_DH_CS"/>
</dbReference>
<dbReference type="PANTHER" id="PTHR43333">
    <property type="entry name" value="2-HACID_DH_C DOMAIN-CONTAINING PROTEIN"/>
    <property type="match status" value="1"/>
</dbReference>
<protein>
    <submittedName>
        <fullName evidence="4">Glyoxylate/hydroxypyruvate reductase A</fullName>
    </submittedName>
</protein>
<dbReference type="Pfam" id="PF02826">
    <property type="entry name" value="2-Hacid_dh_C"/>
    <property type="match status" value="1"/>
</dbReference>
<keyword evidence="5" id="KW-1185">Reference proteome</keyword>
<dbReference type="SUPFAM" id="SSF51735">
    <property type="entry name" value="NAD(P)-binding Rossmann-fold domains"/>
    <property type="match status" value="1"/>
</dbReference>
<proteinExistence type="predicted"/>
<keyword evidence="2" id="KW-0520">NAD</keyword>
<dbReference type="SUPFAM" id="SSF52283">
    <property type="entry name" value="Formate/glycerate dehydrogenase catalytic domain-like"/>
    <property type="match status" value="1"/>
</dbReference>
<dbReference type="RefSeq" id="WP_408167432.1">
    <property type="nucleotide sequence ID" value="NZ_JAQQFR010000004.1"/>
</dbReference>
<name>A0ABW8Z5D4_9BURK</name>
<gene>
    <name evidence="4" type="ORF">PQR63_07165</name>
</gene>
<dbReference type="Gene3D" id="3.40.50.720">
    <property type="entry name" value="NAD(P)-binding Rossmann-like Domain"/>
    <property type="match status" value="2"/>
</dbReference>
<dbReference type="EMBL" id="JAQQFR010000004">
    <property type="protein sequence ID" value="MFL9878151.1"/>
    <property type="molecule type" value="Genomic_DNA"/>
</dbReference>
<evidence type="ECO:0000313" key="4">
    <source>
        <dbReference type="EMBL" id="MFL9878151.1"/>
    </source>
</evidence>
<sequence length="309" mass="34275">MRILFQTADTVNQDAWLRDLRSAMPHAEIRVWQSGDTAPADYAIVWKPPVEMLQGHPELKAVFNLGAGVDAILQLNVVPDNLPLIRIDDGGMAEQMAEFATHAVLRYYRRLDEYEQLSRRGEWKPLPPFERSDFGIGVLGLGVLGQRITESLQHFGFQVSGWSRSPKTLPGVKAYAGTEQLNQFLQGARVLICMLPLTPDTAGILNRETLSQLPRGAYLVNLARGGHLVEADLPPLLESGQIAGATLDVFQEEPLPPQHPFWQDPRIAITPHISALTVRSEAARQIAEKIVALDRGERVVGLVDRNKGY</sequence>
<dbReference type="Proteomes" id="UP001629214">
    <property type="component" value="Unassembled WGS sequence"/>
</dbReference>
<comment type="caution">
    <text evidence="4">The sequence shown here is derived from an EMBL/GenBank/DDBJ whole genome shotgun (WGS) entry which is preliminary data.</text>
</comment>
<evidence type="ECO:0000259" key="3">
    <source>
        <dbReference type="Pfam" id="PF02826"/>
    </source>
</evidence>
<dbReference type="InterPro" id="IPR006140">
    <property type="entry name" value="D-isomer_DH_NAD-bd"/>
</dbReference>
<dbReference type="PANTHER" id="PTHR43333:SF1">
    <property type="entry name" value="D-ISOMER SPECIFIC 2-HYDROXYACID DEHYDROGENASE NAD-BINDING DOMAIN-CONTAINING PROTEIN"/>
    <property type="match status" value="1"/>
</dbReference>
<evidence type="ECO:0000256" key="2">
    <source>
        <dbReference type="ARBA" id="ARBA00023027"/>
    </source>
</evidence>
<reference evidence="4 5" key="1">
    <citation type="journal article" date="2024" name="Chem. Sci.">
        <title>Discovery of megapolipeptins by genome mining of a Burkholderiales bacteria collection.</title>
        <authorList>
            <person name="Paulo B.S."/>
            <person name="Recchia M.J.J."/>
            <person name="Lee S."/>
            <person name="Fergusson C.H."/>
            <person name="Romanowski S.B."/>
            <person name="Hernandez A."/>
            <person name="Krull N."/>
            <person name="Liu D.Y."/>
            <person name="Cavanagh H."/>
            <person name="Bos A."/>
            <person name="Gray C.A."/>
            <person name="Murphy B.T."/>
            <person name="Linington R.G."/>
            <person name="Eustaquio A.S."/>
        </authorList>
    </citation>
    <scope>NUCLEOTIDE SEQUENCE [LARGE SCALE GENOMIC DNA]</scope>
    <source>
        <strain evidence="4 5">RL21-008-BIB-B</strain>
    </source>
</reference>
<evidence type="ECO:0000313" key="5">
    <source>
        <dbReference type="Proteomes" id="UP001629214"/>
    </source>
</evidence>
<evidence type="ECO:0000256" key="1">
    <source>
        <dbReference type="ARBA" id="ARBA00023002"/>
    </source>
</evidence>
<accession>A0ABW8Z5D4</accession>
<organism evidence="4 5">
    <name type="scientific">Herbaspirillum rhizosphaerae</name>
    <dbReference type="NCBI Taxonomy" id="346179"/>
    <lineage>
        <taxon>Bacteria</taxon>
        <taxon>Pseudomonadati</taxon>
        <taxon>Pseudomonadota</taxon>
        <taxon>Betaproteobacteria</taxon>
        <taxon>Burkholderiales</taxon>
        <taxon>Oxalobacteraceae</taxon>
        <taxon>Herbaspirillum</taxon>
    </lineage>
</organism>
<dbReference type="InterPro" id="IPR036291">
    <property type="entry name" value="NAD(P)-bd_dom_sf"/>
</dbReference>
<dbReference type="CDD" id="cd12164">
    <property type="entry name" value="GDH_like_2"/>
    <property type="match status" value="1"/>
</dbReference>
<feature type="domain" description="D-isomer specific 2-hydroxyacid dehydrogenase NAD-binding" evidence="3">
    <location>
        <begin position="103"/>
        <end position="274"/>
    </location>
</feature>